<dbReference type="Pfam" id="PF07228">
    <property type="entry name" value="SpoIIE"/>
    <property type="match status" value="1"/>
</dbReference>
<dbReference type="SMART" id="SM00331">
    <property type="entry name" value="PP2C_SIG"/>
    <property type="match status" value="1"/>
</dbReference>
<proteinExistence type="predicted"/>
<dbReference type="InterPro" id="IPR052016">
    <property type="entry name" value="Bact_Sigma-Reg"/>
</dbReference>
<dbReference type="InterPro" id="IPR029016">
    <property type="entry name" value="GAF-like_dom_sf"/>
</dbReference>
<feature type="domain" description="PPM-type phosphatase" evidence="3">
    <location>
        <begin position="462"/>
        <end position="683"/>
    </location>
</feature>
<comment type="caution">
    <text evidence="4">The sequence shown here is derived from an EMBL/GenBank/DDBJ whole genome shotgun (WGS) entry which is preliminary data.</text>
</comment>
<keyword evidence="1" id="KW-0378">Hydrolase</keyword>
<dbReference type="PANTHER" id="PTHR43156">
    <property type="entry name" value="STAGE II SPORULATION PROTEIN E-RELATED"/>
    <property type="match status" value="1"/>
</dbReference>
<organism evidence="4 5">
    <name type="scientific">Rhodocytophaga aerolata</name>
    <dbReference type="NCBI Taxonomy" id="455078"/>
    <lineage>
        <taxon>Bacteria</taxon>
        <taxon>Pseudomonadati</taxon>
        <taxon>Bacteroidota</taxon>
        <taxon>Cytophagia</taxon>
        <taxon>Cytophagales</taxon>
        <taxon>Rhodocytophagaceae</taxon>
        <taxon>Rhodocytophaga</taxon>
    </lineage>
</organism>
<feature type="transmembrane region" description="Helical" evidence="2">
    <location>
        <begin position="114"/>
        <end position="135"/>
    </location>
</feature>
<keyword evidence="2" id="KW-0812">Transmembrane</keyword>
<dbReference type="PANTHER" id="PTHR43156:SF2">
    <property type="entry name" value="STAGE II SPORULATION PROTEIN E"/>
    <property type="match status" value="1"/>
</dbReference>
<feature type="transmembrane region" description="Helical" evidence="2">
    <location>
        <begin position="73"/>
        <end position="102"/>
    </location>
</feature>
<gene>
    <name evidence="4" type="ORF">Q0590_19965</name>
</gene>
<dbReference type="Gene3D" id="3.30.450.40">
    <property type="match status" value="1"/>
</dbReference>
<keyword evidence="5" id="KW-1185">Reference proteome</keyword>
<dbReference type="Gene3D" id="3.60.40.10">
    <property type="entry name" value="PPM-type phosphatase domain"/>
    <property type="match status" value="1"/>
</dbReference>
<dbReference type="RefSeq" id="WP_302039365.1">
    <property type="nucleotide sequence ID" value="NZ_JAUKPO010000012.1"/>
</dbReference>
<dbReference type="Proteomes" id="UP001168528">
    <property type="component" value="Unassembled WGS sequence"/>
</dbReference>
<sequence>MISRSNAVKIFISVNIVSWLLLLVVNLLNFLGWNNYPALGVPVYLKGLLLNLFLAFIFFYYRITVGQLRDDTFINLLTRLVVTGCTTVLVSVLMRFLVFLLGENLLAQHAEVSTIFYHVNIGLITIFLTQTFFVWKILILYQKSRGLLTFWYFFEYCLLASLLLNFFQTNTFGPVFLGLFGILSLYGFILSVNLRWVAYLNFKEKWQGILLIILVVLFSLYFMYTLWDYVLDRARSVDIFANVYMLAMFTFIFIYALFSILVILFNLPTTSVFEQKIEELLNFQKLTQSLQMGDSETKVYETLIEGTVKATLAEAAWLEVTDDKGNIQSFINRNISRSQTQAIKEYLNAKNGHRQLTVPLMKNLKKKSGFTDSMLIPYKSLLTVPLLFQNKHYGMLTLLKEEKDGFDNENAETVTVFARLAGVAIENFRLVSNALENERYKEALNIAKKVQQSLLPTCTNLSDQFELSIFSHASDEVGGDYYDFYKMADTQTAIIIGDVSGKGTSAAFHMAQMKGVFQSLIEMNLHPDEFLRHANNALSRCLEKNQFITASYFLIDTEFHSIQYARAGHCPTLYFSFRDNEVYYLQDKGLGLGILRSEDYSLHISKQEIIYYSGDAMLLYTDGIVEAKNTGGEEYGYERLLHFMRTHIQQPAEQFTHLLVTEIQQFCGSENLDDDYTAVFLKFI</sequence>
<feature type="transmembrane region" description="Helical" evidence="2">
    <location>
        <begin position="208"/>
        <end position="227"/>
    </location>
</feature>
<protein>
    <submittedName>
        <fullName evidence="4">SpoIIE family protein phosphatase</fullName>
    </submittedName>
</protein>
<name>A0ABT8R9C4_9BACT</name>
<feature type="transmembrane region" description="Helical" evidence="2">
    <location>
        <begin position="173"/>
        <end position="196"/>
    </location>
</feature>
<evidence type="ECO:0000256" key="1">
    <source>
        <dbReference type="ARBA" id="ARBA00022801"/>
    </source>
</evidence>
<feature type="transmembrane region" description="Helical" evidence="2">
    <location>
        <begin position="239"/>
        <end position="267"/>
    </location>
</feature>
<evidence type="ECO:0000256" key="2">
    <source>
        <dbReference type="SAM" id="Phobius"/>
    </source>
</evidence>
<evidence type="ECO:0000313" key="5">
    <source>
        <dbReference type="Proteomes" id="UP001168528"/>
    </source>
</evidence>
<feature type="transmembrane region" description="Helical" evidence="2">
    <location>
        <begin position="147"/>
        <end position="167"/>
    </location>
</feature>
<feature type="transmembrane region" description="Helical" evidence="2">
    <location>
        <begin position="12"/>
        <end position="31"/>
    </location>
</feature>
<keyword evidence="2" id="KW-1133">Transmembrane helix</keyword>
<evidence type="ECO:0000259" key="3">
    <source>
        <dbReference type="SMART" id="SM00331"/>
    </source>
</evidence>
<feature type="transmembrane region" description="Helical" evidence="2">
    <location>
        <begin position="43"/>
        <end position="61"/>
    </location>
</feature>
<dbReference type="InterPro" id="IPR001932">
    <property type="entry name" value="PPM-type_phosphatase-like_dom"/>
</dbReference>
<reference evidence="4" key="1">
    <citation type="submission" date="2023-07" db="EMBL/GenBank/DDBJ databases">
        <title>The genome sequence of Rhodocytophaga aerolata KACC 12507.</title>
        <authorList>
            <person name="Zhang X."/>
        </authorList>
    </citation>
    <scope>NUCLEOTIDE SEQUENCE</scope>
    <source>
        <strain evidence="4">KACC 12507</strain>
    </source>
</reference>
<accession>A0ABT8R9C4</accession>
<dbReference type="EMBL" id="JAUKPO010000012">
    <property type="protein sequence ID" value="MDO1448564.1"/>
    <property type="molecule type" value="Genomic_DNA"/>
</dbReference>
<dbReference type="SUPFAM" id="SSF81606">
    <property type="entry name" value="PP2C-like"/>
    <property type="match status" value="1"/>
</dbReference>
<evidence type="ECO:0000313" key="4">
    <source>
        <dbReference type="EMBL" id="MDO1448564.1"/>
    </source>
</evidence>
<dbReference type="InterPro" id="IPR036457">
    <property type="entry name" value="PPM-type-like_dom_sf"/>
</dbReference>
<keyword evidence="2" id="KW-0472">Membrane</keyword>
<dbReference type="SUPFAM" id="SSF55781">
    <property type="entry name" value="GAF domain-like"/>
    <property type="match status" value="1"/>
</dbReference>